<dbReference type="AlphaFoldDB" id="A0A2P6QU15"/>
<name>A0A2P6QU15_ROSCH</name>
<comment type="caution">
    <text evidence="2">The sequence shown here is derived from an EMBL/GenBank/DDBJ whole genome shotgun (WGS) entry which is preliminary data.</text>
</comment>
<accession>A0A2P6QU15</accession>
<keyword evidence="3" id="KW-1185">Reference proteome</keyword>
<dbReference type="EMBL" id="PDCK01000042">
    <property type="protein sequence ID" value="PRQ37681.1"/>
    <property type="molecule type" value="Genomic_DNA"/>
</dbReference>
<evidence type="ECO:0000313" key="2">
    <source>
        <dbReference type="EMBL" id="PRQ37681.1"/>
    </source>
</evidence>
<evidence type="ECO:0000313" key="3">
    <source>
        <dbReference type="Proteomes" id="UP000238479"/>
    </source>
</evidence>
<organism evidence="2 3">
    <name type="scientific">Rosa chinensis</name>
    <name type="common">China rose</name>
    <dbReference type="NCBI Taxonomy" id="74649"/>
    <lineage>
        <taxon>Eukaryota</taxon>
        <taxon>Viridiplantae</taxon>
        <taxon>Streptophyta</taxon>
        <taxon>Embryophyta</taxon>
        <taxon>Tracheophyta</taxon>
        <taxon>Spermatophyta</taxon>
        <taxon>Magnoliopsida</taxon>
        <taxon>eudicotyledons</taxon>
        <taxon>Gunneridae</taxon>
        <taxon>Pentapetalae</taxon>
        <taxon>rosids</taxon>
        <taxon>fabids</taxon>
        <taxon>Rosales</taxon>
        <taxon>Rosaceae</taxon>
        <taxon>Rosoideae</taxon>
        <taxon>Rosoideae incertae sedis</taxon>
        <taxon>Rosa</taxon>
    </lineage>
</organism>
<proteinExistence type="predicted"/>
<protein>
    <submittedName>
        <fullName evidence="2">Uncharacterized protein</fullName>
    </submittedName>
</protein>
<feature type="chain" id="PRO_5015175084" evidence="1">
    <location>
        <begin position="27"/>
        <end position="49"/>
    </location>
</feature>
<keyword evidence="1" id="KW-0732">Signal</keyword>
<evidence type="ECO:0000256" key="1">
    <source>
        <dbReference type="SAM" id="SignalP"/>
    </source>
</evidence>
<dbReference type="Gramene" id="PRQ37681">
    <property type="protein sequence ID" value="PRQ37681"/>
    <property type="gene ID" value="RchiOBHm_Chr4g0405321"/>
</dbReference>
<sequence length="49" mass="5736">MPMSLIYLKIWASVMFLMLRTSPCTLVTLTIQMPHPLFSIHEHPARERP</sequence>
<dbReference type="Proteomes" id="UP000238479">
    <property type="component" value="Chromosome 4"/>
</dbReference>
<gene>
    <name evidence="2" type="ORF">RchiOBHm_Chr4g0405321</name>
</gene>
<feature type="signal peptide" evidence="1">
    <location>
        <begin position="1"/>
        <end position="26"/>
    </location>
</feature>
<reference evidence="2 3" key="1">
    <citation type="journal article" date="2018" name="Nat. Genet.">
        <title>The Rosa genome provides new insights in the design of modern roses.</title>
        <authorList>
            <person name="Bendahmane M."/>
        </authorList>
    </citation>
    <scope>NUCLEOTIDE SEQUENCE [LARGE SCALE GENOMIC DNA]</scope>
    <source>
        <strain evidence="3">cv. Old Blush</strain>
    </source>
</reference>